<feature type="coiled-coil region" evidence="1">
    <location>
        <begin position="225"/>
        <end position="252"/>
    </location>
</feature>
<evidence type="ECO:0000313" key="3">
    <source>
        <dbReference type="Proteomes" id="UP000030655"/>
    </source>
</evidence>
<evidence type="ECO:0000313" key="2">
    <source>
        <dbReference type="EMBL" id="KCZ82186.1"/>
    </source>
</evidence>
<protein>
    <submittedName>
        <fullName evidence="2">Uncharacterized protein</fullName>
    </submittedName>
</protein>
<dbReference type="EMBL" id="KK365132">
    <property type="protein sequence ID" value="KCZ82186.1"/>
    <property type="molecule type" value="Genomic_DNA"/>
</dbReference>
<organism evidence="2 3">
    <name type="scientific">Anncaliia algerae PRA339</name>
    <dbReference type="NCBI Taxonomy" id="1288291"/>
    <lineage>
        <taxon>Eukaryota</taxon>
        <taxon>Fungi</taxon>
        <taxon>Fungi incertae sedis</taxon>
        <taxon>Microsporidia</taxon>
        <taxon>Tubulinosematoidea</taxon>
        <taxon>Tubulinosematidae</taxon>
        <taxon>Anncaliia</taxon>
    </lineage>
</organism>
<name>A0A059F5G1_9MICR</name>
<evidence type="ECO:0000256" key="1">
    <source>
        <dbReference type="SAM" id="Coils"/>
    </source>
</evidence>
<accession>A0A059F5G1</accession>
<reference evidence="3" key="1">
    <citation type="submission" date="2013-02" db="EMBL/GenBank/DDBJ databases">
        <authorList>
            <consortium name="The Broad Institute Genome Sequencing Platform"/>
            <person name="Cuomo C."/>
            <person name="Becnel J."/>
            <person name="Sanscrainte N."/>
            <person name="Walker B."/>
            <person name="Young S.K."/>
            <person name="Zeng Q."/>
            <person name="Gargeya S."/>
            <person name="Fitzgerald M."/>
            <person name="Haas B."/>
            <person name="Abouelleil A."/>
            <person name="Alvarado L."/>
            <person name="Arachchi H.M."/>
            <person name="Berlin A.M."/>
            <person name="Chapman S.B."/>
            <person name="Dewar J."/>
            <person name="Goldberg J."/>
            <person name="Griggs A."/>
            <person name="Gujja S."/>
            <person name="Hansen M."/>
            <person name="Howarth C."/>
            <person name="Imamovic A."/>
            <person name="Larimer J."/>
            <person name="McCowan C."/>
            <person name="Murphy C."/>
            <person name="Neiman D."/>
            <person name="Pearson M."/>
            <person name="Priest M."/>
            <person name="Roberts A."/>
            <person name="Saif S."/>
            <person name="Shea T."/>
            <person name="Sisk P."/>
            <person name="Sykes S."/>
            <person name="Wortman J."/>
            <person name="Nusbaum C."/>
            <person name="Birren B."/>
        </authorList>
    </citation>
    <scope>NUCLEOTIDE SEQUENCE [LARGE SCALE GENOMIC DNA]</scope>
    <source>
        <strain evidence="3">PRA339</strain>
    </source>
</reference>
<dbReference type="OrthoDB" id="2191021at2759"/>
<sequence>MKKDRTEKQISIDLELKSNTLSQLSEEDRESFTTNVNVKKQQSLKNNLNRKYPSHDRNQGIQITNEEFNKFLNPFFLGIDYELYKCITQQSEEIELIVNNKIMLKNKNKKLKYLRRSLYSCYILEKELFLADKNIQINDKEEINIDGLDEEIIKFFIEHNNIYYKNFPVRDETLIEHYKNQNTTNNKRKKEFKVVLDKKLEEVAYFSFLNSLESDIENIFVTKIRNKKIKKKEGLENEIKKKIELINEFKNDFRNVVHIENKFIEPIDLFNLDGNEKEFEFFGDTNEYF</sequence>
<dbReference type="Proteomes" id="UP000030655">
    <property type="component" value="Unassembled WGS sequence"/>
</dbReference>
<reference evidence="2 3" key="2">
    <citation type="submission" date="2014-03" db="EMBL/GenBank/DDBJ databases">
        <title>The Genome Sequence of Anncaliia algerae insect isolate PRA339.</title>
        <authorList>
            <consortium name="The Broad Institute Genome Sequencing Platform"/>
            <consortium name="The Broad Institute Genome Sequencing Center for Infectious Disease"/>
            <person name="Cuomo C."/>
            <person name="Becnel J."/>
            <person name="Sanscrainte N."/>
            <person name="Walker B."/>
            <person name="Young S.K."/>
            <person name="Zeng Q."/>
            <person name="Gargeya S."/>
            <person name="Fitzgerald M."/>
            <person name="Haas B."/>
            <person name="Abouelleil A."/>
            <person name="Alvarado L."/>
            <person name="Arachchi H.M."/>
            <person name="Berlin A.M."/>
            <person name="Chapman S.B."/>
            <person name="Dewar J."/>
            <person name="Goldberg J."/>
            <person name="Griggs A."/>
            <person name="Gujja S."/>
            <person name="Hansen M."/>
            <person name="Howarth C."/>
            <person name="Imamovic A."/>
            <person name="Larimer J."/>
            <person name="McCowan C."/>
            <person name="Murphy C."/>
            <person name="Neiman D."/>
            <person name="Pearson M."/>
            <person name="Priest M."/>
            <person name="Roberts A."/>
            <person name="Saif S."/>
            <person name="Shea T."/>
            <person name="Sisk P."/>
            <person name="Sykes S."/>
            <person name="Wortman J."/>
            <person name="Nusbaum C."/>
            <person name="Birren B."/>
        </authorList>
    </citation>
    <scope>NUCLEOTIDE SEQUENCE [LARGE SCALE GENOMIC DNA]</scope>
    <source>
        <strain evidence="2 3">PRA339</strain>
    </source>
</reference>
<dbReference type="AlphaFoldDB" id="A0A059F5G1"/>
<keyword evidence="3" id="KW-1185">Reference proteome</keyword>
<proteinExistence type="predicted"/>
<keyword evidence="1" id="KW-0175">Coiled coil</keyword>
<dbReference type="VEuPathDB" id="MicrosporidiaDB:H312_00465"/>
<dbReference type="HOGENOM" id="CLU_963013_0_0_1"/>
<gene>
    <name evidence="2" type="ORF">H312_00465</name>
</gene>